<name>A0ABT9UTN6_9FIRM</name>
<proteinExistence type="predicted"/>
<accession>A0ABT9UTN6</accession>
<reference evidence="2 3" key="1">
    <citation type="submission" date="2023-07" db="EMBL/GenBank/DDBJ databases">
        <title>Genomic Encyclopedia of Type Strains, Phase IV (KMG-IV): sequencing the most valuable type-strain genomes for metagenomic binning, comparative biology and taxonomic classification.</title>
        <authorList>
            <person name="Goeker M."/>
        </authorList>
    </citation>
    <scope>NUCLEOTIDE SEQUENCE [LARGE SCALE GENOMIC DNA]</scope>
    <source>
        <strain evidence="2 3">DSM 20694</strain>
    </source>
</reference>
<keyword evidence="1" id="KW-1133">Transmembrane helix</keyword>
<feature type="transmembrane region" description="Helical" evidence="1">
    <location>
        <begin position="6"/>
        <end position="31"/>
    </location>
</feature>
<gene>
    <name evidence="2" type="ORF">J2S18_001586</name>
</gene>
<feature type="transmembrane region" description="Helical" evidence="1">
    <location>
        <begin position="62"/>
        <end position="86"/>
    </location>
</feature>
<organism evidence="2 3">
    <name type="scientific">Eubacterium multiforme</name>
    <dbReference type="NCBI Taxonomy" id="83339"/>
    <lineage>
        <taxon>Bacteria</taxon>
        <taxon>Bacillati</taxon>
        <taxon>Bacillota</taxon>
        <taxon>Clostridia</taxon>
        <taxon>Eubacteriales</taxon>
        <taxon>Eubacteriaceae</taxon>
        <taxon>Eubacterium</taxon>
    </lineage>
</organism>
<protein>
    <submittedName>
        <fullName evidence="2">Magnesium-transporting ATPase (P-type)</fullName>
    </submittedName>
</protein>
<evidence type="ECO:0000256" key="1">
    <source>
        <dbReference type="SAM" id="Phobius"/>
    </source>
</evidence>
<keyword evidence="3" id="KW-1185">Reference proteome</keyword>
<sequence length="117" mass="14272">MIDTKLFFNILLLIIIIFLIIYFLFGMILFFKHKFNSLSMYLFLTKDNIDILKEKNNLNYKYLNILIAVQTILVIDILFIFMYIFNNFNDRTINYILIVFLFILRYISNKIIKKYLV</sequence>
<keyword evidence="1" id="KW-0472">Membrane</keyword>
<comment type="caution">
    <text evidence="2">The sequence shown here is derived from an EMBL/GenBank/DDBJ whole genome shotgun (WGS) entry which is preliminary data.</text>
</comment>
<dbReference type="EMBL" id="JAUSUF010000004">
    <property type="protein sequence ID" value="MDQ0149655.1"/>
    <property type="molecule type" value="Genomic_DNA"/>
</dbReference>
<dbReference type="Proteomes" id="UP001228504">
    <property type="component" value="Unassembled WGS sequence"/>
</dbReference>
<feature type="transmembrane region" description="Helical" evidence="1">
    <location>
        <begin position="92"/>
        <end position="108"/>
    </location>
</feature>
<keyword evidence="1" id="KW-0812">Transmembrane</keyword>
<evidence type="ECO:0000313" key="3">
    <source>
        <dbReference type="Proteomes" id="UP001228504"/>
    </source>
</evidence>
<evidence type="ECO:0000313" key="2">
    <source>
        <dbReference type="EMBL" id="MDQ0149655.1"/>
    </source>
</evidence>